<evidence type="ECO:0000256" key="5">
    <source>
        <dbReference type="ARBA" id="ARBA00044504"/>
    </source>
</evidence>
<organism evidence="9 10">
    <name type="scientific">Actinidia rufa</name>
    <dbReference type="NCBI Taxonomy" id="165716"/>
    <lineage>
        <taxon>Eukaryota</taxon>
        <taxon>Viridiplantae</taxon>
        <taxon>Streptophyta</taxon>
        <taxon>Embryophyta</taxon>
        <taxon>Tracheophyta</taxon>
        <taxon>Spermatophyta</taxon>
        <taxon>Magnoliopsida</taxon>
        <taxon>eudicotyledons</taxon>
        <taxon>Gunneridae</taxon>
        <taxon>Pentapetalae</taxon>
        <taxon>asterids</taxon>
        <taxon>Ericales</taxon>
        <taxon>Actinidiaceae</taxon>
        <taxon>Actinidia</taxon>
    </lineage>
</organism>
<dbReference type="EMBL" id="BJWL01000009">
    <property type="protein sequence ID" value="GFY94584.1"/>
    <property type="molecule type" value="Genomic_DNA"/>
</dbReference>
<feature type="transmembrane region" description="Helical" evidence="6">
    <location>
        <begin position="424"/>
        <end position="444"/>
    </location>
</feature>
<dbReference type="CDD" id="cd17354">
    <property type="entry name" value="MFS_Mch1p_like"/>
    <property type="match status" value="1"/>
</dbReference>
<feature type="transmembrane region" description="Helical" evidence="6">
    <location>
        <begin position="501"/>
        <end position="522"/>
    </location>
</feature>
<accession>A0A7J0F7B8</accession>
<evidence type="ECO:0000256" key="6">
    <source>
        <dbReference type="SAM" id="Phobius"/>
    </source>
</evidence>
<evidence type="ECO:0000313" key="10">
    <source>
        <dbReference type="Proteomes" id="UP000585474"/>
    </source>
</evidence>
<dbReference type="SUPFAM" id="SSF103473">
    <property type="entry name" value="MFS general substrate transporter"/>
    <property type="match status" value="1"/>
</dbReference>
<feature type="transmembrane region" description="Helical" evidence="6">
    <location>
        <begin position="214"/>
        <end position="232"/>
    </location>
</feature>
<evidence type="ECO:0000256" key="4">
    <source>
        <dbReference type="ARBA" id="ARBA00023136"/>
    </source>
</evidence>
<feature type="transmembrane region" description="Helical" evidence="6">
    <location>
        <begin position="173"/>
        <end position="193"/>
    </location>
</feature>
<comment type="subcellular location">
    <subcellularLocation>
        <location evidence="1">Membrane</location>
        <topology evidence="1">Multi-pass membrane protein</topology>
    </subcellularLocation>
</comment>
<gene>
    <name evidence="9" type="ORF">Acr_09g0010300</name>
</gene>
<protein>
    <submittedName>
        <fullName evidence="9">Major facilitator superfamily protein</fullName>
    </submittedName>
</protein>
<keyword evidence="3 6" id="KW-1133">Transmembrane helix</keyword>
<dbReference type="PANTHER" id="PTHR21576">
    <property type="entry name" value="UNCHARACTERIZED NODULIN-LIKE PROTEIN"/>
    <property type="match status" value="1"/>
</dbReference>
<feature type="transmembrane region" description="Helical" evidence="6">
    <location>
        <begin position="108"/>
        <end position="134"/>
    </location>
</feature>
<feature type="transmembrane region" description="Helical" evidence="6">
    <location>
        <begin position="355"/>
        <end position="378"/>
    </location>
</feature>
<dbReference type="PANTHER" id="PTHR21576:SF78">
    <property type="entry name" value="PROTEIN NUCLEAR FUSION DEFECTIVE 4-LIKE"/>
    <property type="match status" value="1"/>
</dbReference>
<feature type="transmembrane region" description="Helical" evidence="6">
    <location>
        <begin position="331"/>
        <end position="349"/>
    </location>
</feature>
<dbReference type="InterPro" id="IPR036259">
    <property type="entry name" value="MFS_trans_sf"/>
</dbReference>
<feature type="transmembrane region" description="Helical" evidence="6">
    <location>
        <begin position="456"/>
        <end position="481"/>
    </location>
</feature>
<reference evidence="9 10" key="1">
    <citation type="submission" date="2019-07" db="EMBL/GenBank/DDBJ databases">
        <title>De Novo Assembly of kiwifruit Actinidia rufa.</title>
        <authorList>
            <person name="Sugita-Konishi S."/>
            <person name="Sato K."/>
            <person name="Mori E."/>
            <person name="Abe Y."/>
            <person name="Kisaki G."/>
            <person name="Hamano K."/>
            <person name="Suezawa K."/>
            <person name="Otani M."/>
            <person name="Fukuda T."/>
            <person name="Manabe T."/>
            <person name="Gomi K."/>
            <person name="Tabuchi M."/>
            <person name="Akimitsu K."/>
            <person name="Kataoka I."/>
        </authorList>
    </citation>
    <scope>NUCLEOTIDE SEQUENCE [LARGE SCALE GENOMIC DNA]</scope>
    <source>
        <strain evidence="10">cv. Fuchu</strain>
    </source>
</reference>
<comment type="similarity">
    <text evidence="5">Belongs to the major facilitator superfamily. Phosphate:H(+) symporter (TC 2.A.1.9) family.</text>
</comment>
<dbReference type="InterPro" id="IPR056555">
    <property type="entry name" value="NFD4_C"/>
</dbReference>
<keyword evidence="2 6" id="KW-0812">Transmembrane</keyword>
<feature type="transmembrane region" description="Helical" evidence="6">
    <location>
        <begin position="399"/>
        <end position="418"/>
    </location>
</feature>
<evidence type="ECO:0000256" key="3">
    <source>
        <dbReference type="ARBA" id="ARBA00022989"/>
    </source>
</evidence>
<dbReference type="Gene3D" id="1.20.1250.20">
    <property type="entry name" value="MFS general substrate transporter like domains"/>
    <property type="match status" value="2"/>
</dbReference>
<feature type="domain" description="NFD4 C-terminal" evidence="8">
    <location>
        <begin position="319"/>
        <end position="530"/>
    </location>
</feature>
<evidence type="ECO:0000259" key="8">
    <source>
        <dbReference type="Pfam" id="PF23262"/>
    </source>
</evidence>
<sequence>MAFALSPTTPAGKWLGFVTAVWVQAISGNNYTFSNYSDALKTLMSLTQLQLNNLSVAKDVGKAFGLLAGLASDRVPTPVLLIIGSVEGLVGYGAQWLVVSQKIKPLSYWQMCIFLCLGGNSSTWMNTAILVTCIRNFRKNRGPVSGILKGYVGLSTAIFTDLCGALFSDDPSTFLFLLAVVPLVVCSTAVLFLREIPPSSTEGEERDESRYFGVINSVAVVVAVYLLVYDVTGTHSTVVSTIFAVILLILLASPLAIPIYLAIQNFIRSESKSNPDVERIVTEPLLTEPETEKKAEEEEEAVAETLAAQERRIPVIGEDHTISEAFRTIDFWILFVSFLCGVGTGLTVMNNMGQMGLALGYVDVSIFVSLLSIFGFFGRIISGTVSEYFIKKAGTPRPLWNAASQILMAVGYILMALAVPGSLYIGSIIVGICYGVRLAVTVPTASELFGLKYYGLIYNILILNLPLGSFLFSGLLAGLLYDAQATTTAGGGNTCIGAHCYRLVFVIMSIACIIGFGLDVLLSIRTKTVYTKIYASKKSRKSSAVSNGH</sequence>
<dbReference type="Pfam" id="PF06813">
    <property type="entry name" value="Nodulin-like"/>
    <property type="match status" value="1"/>
</dbReference>
<proteinExistence type="inferred from homology"/>
<dbReference type="GO" id="GO:0016020">
    <property type="term" value="C:membrane"/>
    <property type="evidence" value="ECO:0007669"/>
    <property type="project" value="UniProtKB-SubCell"/>
</dbReference>
<comment type="caution">
    <text evidence="9">The sequence shown here is derived from an EMBL/GenBank/DDBJ whole genome shotgun (WGS) entry which is preliminary data.</text>
</comment>
<keyword evidence="4 6" id="KW-0472">Membrane</keyword>
<dbReference type="AlphaFoldDB" id="A0A7J0F7B8"/>
<dbReference type="InterPro" id="IPR010658">
    <property type="entry name" value="Nodulin-like"/>
</dbReference>
<evidence type="ECO:0000313" key="9">
    <source>
        <dbReference type="EMBL" id="GFY94584.1"/>
    </source>
</evidence>
<dbReference type="Pfam" id="PF23262">
    <property type="entry name" value="NFD4_C"/>
    <property type="match status" value="1"/>
</dbReference>
<dbReference type="OrthoDB" id="410267at2759"/>
<dbReference type="Proteomes" id="UP000585474">
    <property type="component" value="Unassembled WGS sequence"/>
</dbReference>
<feature type="transmembrane region" description="Helical" evidence="6">
    <location>
        <begin position="238"/>
        <end position="263"/>
    </location>
</feature>
<evidence type="ECO:0000256" key="1">
    <source>
        <dbReference type="ARBA" id="ARBA00004141"/>
    </source>
</evidence>
<keyword evidence="10" id="KW-1185">Reference proteome</keyword>
<feature type="domain" description="Nodulin-like" evidence="7">
    <location>
        <begin position="13"/>
        <end position="259"/>
    </location>
</feature>
<name>A0A7J0F7B8_9ERIC</name>
<evidence type="ECO:0000256" key="2">
    <source>
        <dbReference type="ARBA" id="ARBA00022692"/>
    </source>
</evidence>
<evidence type="ECO:0000259" key="7">
    <source>
        <dbReference type="Pfam" id="PF06813"/>
    </source>
</evidence>